<organism evidence="1 2">
    <name type="scientific">Caerostris extrusa</name>
    <name type="common">Bark spider</name>
    <name type="synonym">Caerostris bankana</name>
    <dbReference type="NCBI Taxonomy" id="172846"/>
    <lineage>
        <taxon>Eukaryota</taxon>
        <taxon>Metazoa</taxon>
        <taxon>Ecdysozoa</taxon>
        <taxon>Arthropoda</taxon>
        <taxon>Chelicerata</taxon>
        <taxon>Arachnida</taxon>
        <taxon>Araneae</taxon>
        <taxon>Araneomorphae</taxon>
        <taxon>Entelegynae</taxon>
        <taxon>Araneoidea</taxon>
        <taxon>Araneidae</taxon>
        <taxon>Caerostris</taxon>
    </lineage>
</organism>
<evidence type="ECO:0000313" key="2">
    <source>
        <dbReference type="Proteomes" id="UP001054945"/>
    </source>
</evidence>
<protein>
    <submittedName>
        <fullName evidence="1">Uncharacterized protein</fullName>
    </submittedName>
</protein>
<comment type="caution">
    <text evidence="1">The sequence shown here is derived from an EMBL/GenBank/DDBJ whole genome shotgun (WGS) entry which is preliminary data.</text>
</comment>
<dbReference type="AlphaFoldDB" id="A0AAV4RMR4"/>
<evidence type="ECO:0000313" key="1">
    <source>
        <dbReference type="EMBL" id="GIY22216.1"/>
    </source>
</evidence>
<accession>A0AAV4RMR4</accession>
<gene>
    <name evidence="1" type="ORF">CEXT_230871</name>
</gene>
<proteinExistence type="predicted"/>
<dbReference type="Gene3D" id="1.25.40.420">
    <property type="match status" value="1"/>
</dbReference>
<dbReference type="EMBL" id="BPLR01008116">
    <property type="protein sequence ID" value="GIY22216.1"/>
    <property type="molecule type" value="Genomic_DNA"/>
</dbReference>
<name>A0AAV4RMR4_CAEEX</name>
<keyword evidence="2" id="KW-1185">Reference proteome</keyword>
<dbReference type="Proteomes" id="UP001054945">
    <property type="component" value="Unassembled WGS sequence"/>
</dbReference>
<sequence length="90" mass="10456">MRRYRGFGRGDSTCNAGVHVHRLYERNVVEKKCEIFVMADRHQEGDLKDAVENYIISHDKDIFGSAEWKCLMDTNPKLAAETMFKKVYGK</sequence>
<reference evidence="1 2" key="1">
    <citation type="submission" date="2021-06" db="EMBL/GenBank/DDBJ databases">
        <title>Caerostris extrusa draft genome.</title>
        <authorList>
            <person name="Kono N."/>
            <person name="Arakawa K."/>
        </authorList>
    </citation>
    <scope>NUCLEOTIDE SEQUENCE [LARGE SCALE GENOMIC DNA]</scope>
</reference>